<evidence type="ECO:0000313" key="3">
    <source>
        <dbReference type="Proteomes" id="UP000673447"/>
    </source>
</evidence>
<dbReference type="EMBL" id="JAGKTC010000001">
    <property type="protein sequence ID" value="MBP3982816.1"/>
    <property type="molecule type" value="Genomic_DNA"/>
</dbReference>
<dbReference type="Proteomes" id="UP000673447">
    <property type="component" value="Unassembled WGS sequence"/>
</dbReference>
<keyword evidence="3" id="KW-1185">Reference proteome</keyword>
<feature type="transmembrane region" description="Helical" evidence="1">
    <location>
        <begin position="262"/>
        <end position="282"/>
    </location>
</feature>
<dbReference type="RefSeq" id="WP_210534704.1">
    <property type="nucleotide sequence ID" value="NZ_JAGKTC010000001.1"/>
</dbReference>
<accession>A0A941AR77</accession>
<protein>
    <submittedName>
        <fullName evidence="2">Uncharacterized protein</fullName>
    </submittedName>
</protein>
<organism evidence="2 3">
    <name type="scientific">Pseudoxanthomonas helianthi</name>
    <dbReference type="NCBI Taxonomy" id="1453541"/>
    <lineage>
        <taxon>Bacteria</taxon>
        <taxon>Pseudomonadati</taxon>
        <taxon>Pseudomonadota</taxon>
        <taxon>Gammaproteobacteria</taxon>
        <taxon>Lysobacterales</taxon>
        <taxon>Lysobacteraceae</taxon>
        <taxon>Pseudoxanthomonas</taxon>
    </lineage>
</organism>
<evidence type="ECO:0000256" key="1">
    <source>
        <dbReference type="SAM" id="Phobius"/>
    </source>
</evidence>
<proteinExistence type="predicted"/>
<keyword evidence="1" id="KW-0472">Membrane</keyword>
<dbReference type="AlphaFoldDB" id="A0A941AR77"/>
<sequence length="320" mass="33659">MSPKPHSRDRRPNGFAALFSGLKSALQWRLLLWWLLALGLPTLLFALPLWSGLQAQFGHSVHAADIATGRNVPMLVEGFAGLGDDGGGKAVSFGMLSAIALALLLTPWLTGMAVAAIRAGRTLRMGELAHGGLAEYLRMLRLLLWSLIPLGVAFAVAAGLLALVDKRAETAILASEVEHSRYLAIAVAAVLFVVAHSTIEAARGWLGAEASLRSIFRAWWRGTKLVFKRPLATLVVYLGSSLVGYALAALCGYLRIGADGAGLGAFLLGFVLTQATVVALAWGRIARLYGFAALAQGHIAAKTNAEADASLEPVASESAG</sequence>
<gene>
    <name evidence="2" type="ORF">J5837_00145</name>
</gene>
<keyword evidence="1" id="KW-1133">Transmembrane helix</keyword>
<comment type="caution">
    <text evidence="2">The sequence shown here is derived from an EMBL/GenBank/DDBJ whole genome shotgun (WGS) entry which is preliminary data.</text>
</comment>
<reference evidence="2" key="1">
    <citation type="journal article" date="2016" name="Int. J. Syst. Evol. Microbiol.">
        <title>Pseudoxanthomonas helianthi sp. nov., isolated from roots of Jerusalem artichoke (Helianthus tuberosus).</title>
        <authorList>
            <person name="Kittiwongwattana C."/>
            <person name="Thawai C."/>
        </authorList>
    </citation>
    <scope>NUCLEOTIDE SEQUENCE</scope>
    <source>
        <strain evidence="2">110414</strain>
    </source>
</reference>
<feature type="transmembrane region" description="Helical" evidence="1">
    <location>
        <begin position="93"/>
        <end position="117"/>
    </location>
</feature>
<evidence type="ECO:0000313" key="2">
    <source>
        <dbReference type="EMBL" id="MBP3982816.1"/>
    </source>
</evidence>
<feature type="transmembrane region" description="Helical" evidence="1">
    <location>
        <begin position="231"/>
        <end position="256"/>
    </location>
</feature>
<feature type="transmembrane region" description="Helical" evidence="1">
    <location>
        <begin position="142"/>
        <end position="163"/>
    </location>
</feature>
<feature type="transmembrane region" description="Helical" evidence="1">
    <location>
        <begin position="183"/>
        <end position="206"/>
    </location>
</feature>
<keyword evidence="1" id="KW-0812">Transmembrane</keyword>
<name>A0A941AR77_9GAMM</name>
<reference evidence="2" key="2">
    <citation type="submission" date="2021-03" db="EMBL/GenBank/DDBJ databases">
        <authorList>
            <person name="Cao W."/>
        </authorList>
    </citation>
    <scope>NUCLEOTIDE SEQUENCE</scope>
    <source>
        <strain evidence="2">110414</strain>
    </source>
</reference>